<evidence type="ECO:0000259" key="3">
    <source>
        <dbReference type="PROSITE" id="PS50060"/>
    </source>
</evidence>
<dbReference type="PANTHER" id="PTHR23282">
    <property type="entry name" value="APICAL ENDOSOMAL GLYCOPROTEIN PRECURSOR"/>
    <property type="match status" value="1"/>
</dbReference>
<dbReference type="SUPFAM" id="SSF49899">
    <property type="entry name" value="Concanavalin A-like lectins/glucanases"/>
    <property type="match status" value="1"/>
</dbReference>
<dbReference type="InterPro" id="IPR013320">
    <property type="entry name" value="ConA-like_dom_sf"/>
</dbReference>
<dbReference type="PANTHER" id="PTHR23282:SF101">
    <property type="entry name" value="MAM DOMAIN-CONTAINING PROTEIN"/>
    <property type="match status" value="1"/>
</dbReference>
<organism evidence="4 5">
    <name type="scientific">Desmophyllum pertusum</name>
    <dbReference type="NCBI Taxonomy" id="174260"/>
    <lineage>
        <taxon>Eukaryota</taxon>
        <taxon>Metazoa</taxon>
        <taxon>Cnidaria</taxon>
        <taxon>Anthozoa</taxon>
        <taxon>Hexacorallia</taxon>
        <taxon>Scleractinia</taxon>
        <taxon>Caryophylliina</taxon>
        <taxon>Caryophylliidae</taxon>
        <taxon>Desmophyllum</taxon>
    </lineage>
</organism>
<feature type="region of interest" description="Disordered" evidence="1">
    <location>
        <begin position="70"/>
        <end position="89"/>
    </location>
</feature>
<evidence type="ECO:0000256" key="2">
    <source>
        <dbReference type="SAM" id="SignalP"/>
    </source>
</evidence>
<accession>A0A9W9ZWM7</accession>
<proteinExistence type="predicted"/>
<dbReference type="Pfam" id="PF00629">
    <property type="entry name" value="MAM"/>
    <property type="match status" value="1"/>
</dbReference>
<feature type="signal peptide" evidence="2">
    <location>
        <begin position="1"/>
        <end position="18"/>
    </location>
</feature>
<reference evidence="4" key="1">
    <citation type="submission" date="2023-01" db="EMBL/GenBank/DDBJ databases">
        <title>Genome assembly of the deep-sea coral Lophelia pertusa.</title>
        <authorList>
            <person name="Herrera S."/>
            <person name="Cordes E."/>
        </authorList>
    </citation>
    <scope>NUCLEOTIDE SEQUENCE</scope>
    <source>
        <strain evidence="4">USNM1676648</strain>
        <tissue evidence="4">Polyp</tissue>
    </source>
</reference>
<dbReference type="AlphaFoldDB" id="A0A9W9ZWM7"/>
<evidence type="ECO:0000313" key="5">
    <source>
        <dbReference type="Proteomes" id="UP001163046"/>
    </source>
</evidence>
<keyword evidence="2" id="KW-0732">Signal</keyword>
<dbReference type="PROSITE" id="PS50060">
    <property type="entry name" value="MAM_2"/>
    <property type="match status" value="1"/>
</dbReference>
<keyword evidence="5" id="KW-1185">Reference proteome</keyword>
<evidence type="ECO:0000313" key="4">
    <source>
        <dbReference type="EMBL" id="KAJ7389102.1"/>
    </source>
</evidence>
<dbReference type="Proteomes" id="UP001163046">
    <property type="component" value="Unassembled WGS sequence"/>
</dbReference>
<protein>
    <recommendedName>
        <fullName evidence="3">MAM domain-containing protein</fullName>
    </recommendedName>
</protein>
<dbReference type="InterPro" id="IPR000998">
    <property type="entry name" value="MAM_dom"/>
</dbReference>
<dbReference type="EMBL" id="MU825440">
    <property type="protein sequence ID" value="KAJ7389102.1"/>
    <property type="molecule type" value="Genomic_DNA"/>
</dbReference>
<dbReference type="Gene3D" id="2.60.120.200">
    <property type="match status" value="1"/>
</dbReference>
<feature type="chain" id="PRO_5040874271" description="MAM domain-containing protein" evidence="2">
    <location>
        <begin position="19"/>
        <end position="118"/>
    </location>
</feature>
<feature type="domain" description="MAM" evidence="3">
    <location>
        <begin position="48"/>
        <end position="118"/>
    </location>
</feature>
<dbReference type="GO" id="GO:0016020">
    <property type="term" value="C:membrane"/>
    <property type="evidence" value="ECO:0007669"/>
    <property type="project" value="InterPro"/>
</dbReference>
<comment type="caution">
    <text evidence="4">The sequence shown here is derived from an EMBL/GenBank/DDBJ whole genome shotgun (WGS) entry which is preliminary data.</text>
</comment>
<dbReference type="InterPro" id="IPR051560">
    <property type="entry name" value="MAM_domain-containing"/>
</dbReference>
<sequence length="118" mass="13244">MILLPIAFALLAVNSVFCFNNSTERNVTSSAVRTTDVVDGREAVFEEGGCDFDVDFCDWTNEVGRDDFNWTRRKEKTPSSSTGPNKDRSGVGYYIYAETSWPRKSGERTRLVGGPFQE</sequence>
<gene>
    <name evidence="4" type="ORF">OS493_033423</name>
</gene>
<name>A0A9W9ZWM7_9CNID</name>
<evidence type="ECO:0000256" key="1">
    <source>
        <dbReference type="SAM" id="MobiDB-lite"/>
    </source>
</evidence>
<dbReference type="OrthoDB" id="6107927at2759"/>